<evidence type="ECO:0000256" key="1">
    <source>
        <dbReference type="SAM" id="Phobius"/>
    </source>
</evidence>
<reference evidence="2 3" key="1">
    <citation type="submission" date="2016-06" db="EMBL/GenBank/DDBJ databases">
        <authorList>
            <consortium name="Pathogen Informatics"/>
        </authorList>
    </citation>
    <scope>NUCLEOTIDE SEQUENCE [LARGE SCALE GENOMIC DNA]</scope>
    <source>
        <strain evidence="2">PocGH01</strain>
    </source>
</reference>
<dbReference type="VEuPathDB" id="PlasmoDB:POWCR01_000045900"/>
<dbReference type="InterPro" id="IPR008780">
    <property type="entry name" value="Plasmodium_Vir"/>
</dbReference>
<feature type="transmembrane region" description="Helical" evidence="1">
    <location>
        <begin position="266"/>
        <end position="287"/>
    </location>
</feature>
<dbReference type="OrthoDB" id="10363848at2759"/>
<keyword evidence="3" id="KW-1185">Reference proteome</keyword>
<proteinExistence type="predicted"/>
<name>A0A1D3JFS5_PLAOA</name>
<gene>
    <name evidence="2" type="primary">PocGH01_00223800</name>
    <name evidence="2" type="ORF">POCGH01_00223800</name>
</gene>
<evidence type="ECO:0000313" key="2">
    <source>
        <dbReference type="EMBL" id="SBT84751.1"/>
    </source>
</evidence>
<dbReference type="EMBL" id="FLRI01000565">
    <property type="protein sequence ID" value="SBT84751.1"/>
    <property type="molecule type" value="Genomic_DNA"/>
</dbReference>
<accession>A0A1D3JFS5</accession>
<dbReference type="Proteomes" id="UP000242942">
    <property type="component" value="Unassembled WGS sequence"/>
</dbReference>
<keyword evidence="1" id="KW-0812">Transmembrane</keyword>
<keyword evidence="1" id="KW-1133">Transmembrane helix</keyword>
<dbReference type="Pfam" id="PF05795">
    <property type="entry name" value="Plasmodium_Vir"/>
    <property type="match status" value="1"/>
</dbReference>
<evidence type="ECO:0000313" key="3">
    <source>
        <dbReference type="Proteomes" id="UP000242942"/>
    </source>
</evidence>
<dbReference type="AlphaFoldDB" id="A0A1D3JFS5"/>
<organism evidence="2 3">
    <name type="scientific">Plasmodium ovale</name>
    <name type="common">malaria parasite P. ovale</name>
    <dbReference type="NCBI Taxonomy" id="36330"/>
    <lineage>
        <taxon>Eukaryota</taxon>
        <taxon>Sar</taxon>
        <taxon>Alveolata</taxon>
        <taxon>Apicomplexa</taxon>
        <taxon>Aconoidasida</taxon>
        <taxon>Haemosporida</taxon>
        <taxon>Plasmodiidae</taxon>
        <taxon>Plasmodium</taxon>
        <taxon>Plasmodium (Plasmodium)</taxon>
    </lineage>
</organism>
<sequence length="340" mass="40299">MEVDLEEEIRKIPELTFFYNLDDEEGLQSSDTDIYINKCSECIPKSSIIPYARNTIRNYFRYKEHMNSSSHSKYCRYLKYWLYRERYKFSVNNHMKSDSWDKCLPCVWKKLKDSHSNSGNICNWNNEKYPKAIINMRAYLDEFCSIKEYLNTKYTLVSDVDRCLYYNKKRNHYIKYILKYMASISGITEFIPSYFTIDENCSFSNFDKTFPEITCQSDCTTCNREPLVAKAEALCSSTESEPEPRTDVPDEIEDEHAISNCSSTGIFLSSTITLLITVLVFFILYRFSPFGSWLYNRLRKQNKSLKNLDDEINGNISEFPLKFIERNDENMRHYIVYEAQ</sequence>
<keyword evidence="1" id="KW-0472">Membrane</keyword>
<dbReference type="VEuPathDB" id="PlasmoDB:PocGH01_00223800"/>
<protein>
    <submittedName>
        <fullName evidence="2">PIR protein</fullName>
    </submittedName>
</protein>